<sequence>MLHALIEAIRERKAVAFVYRGVRRMVEPHAVGIGHDGAEWFSAFQTAGQHFIAGHEWIYCSLRNIEDLQVTTHTFDETRPGYCRGDSRFIRFFAEL</sequence>
<evidence type="ECO:0000313" key="2">
    <source>
        <dbReference type="Proteomes" id="UP000464787"/>
    </source>
</evidence>
<dbReference type="RefSeq" id="WP_160553019.1">
    <property type="nucleotide sequence ID" value="NZ_CP047650.1"/>
</dbReference>
<keyword evidence="2" id="KW-1185">Reference proteome</keyword>
<dbReference type="KEGG" id="xyk:GT347_15395"/>
<dbReference type="PROSITE" id="PS52050">
    <property type="entry name" value="WYL"/>
    <property type="match status" value="1"/>
</dbReference>
<name>A0A857J915_9BURK</name>
<dbReference type="Proteomes" id="UP000464787">
    <property type="component" value="Chromosome"/>
</dbReference>
<gene>
    <name evidence="1" type="ORF">GT347_15395</name>
</gene>
<protein>
    <recommendedName>
        <fullName evidence="3">WYL domain-containing protein</fullName>
    </recommendedName>
</protein>
<reference evidence="1 2" key="1">
    <citation type="submission" date="2020-01" db="EMBL/GenBank/DDBJ databases">
        <title>Genome sequencing of strain KACC 21265.</title>
        <authorList>
            <person name="Heo J."/>
            <person name="Kim S.-J."/>
            <person name="Kim J.-S."/>
            <person name="Hong S.-B."/>
            <person name="Kwon S.-W."/>
        </authorList>
    </citation>
    <scope>NUCLEOTIDE SEQUENCE [LARGE SCALE GENOMIC DNA]</scope>
    <source>
        <strain evidence="1 2">KACC 21265</strain>
    </source>
</reference>
<accession>A0A857J915</accession>
<dbReference type="AlphaFoldDB" id="A0A857J915"/>
<evidence type="ECO:0008006" key="3">
    <source>
        <dbReference type="Google" id="ProtNLM"/>
    </source>
</evidence>
<evidence type="ECO:0000313" key="1">
    <source>
        <dbReference type="EMBL" id="QHI99238.1"/>
    </source>
</evidence>
<organism evidence="1 2">
    <name type="scientific">Xylophilus rhododendri</name>
    <dbReference type="NCBI Taxonomy" id="2697032"/>
    <lineage>
        <taxon>Bacteria</taxon>
        <taxon>Pseudomonadati</taxon>
        <taxon>Pseudomonadota</taxon>
        <taxon>Betaproteobacteria</taxon>
        <taxon>Burkholderiales</taxon>
        <taxon>Xylophilus</taxon>
    </lineage>
</organism>
<proteinExistence type="predicted"/>
<dbReference type="EMBL" id="CP047650">
    <property type="protein sequence ID" value="QHI99238.1"/>
    <property type="molecule type" value="Genomic_DNA"/>
</dbReference>